<sequence>TNLTTKVTIGKDAFTLADLLILRRGLSQRIQKTFHALNDRFAEERIKGYQQRISTQAGEKPVHVVRLYDEKEKFDRLQYWQGLDDEIEQRLEVINATTDLVTI</sequence>
<accession>X1PME1</accession>
<evidence type="ECO:0000313" key="1">
    <source>
        <dbReference type="EMBL" id="GAI57442.1"/>
    </source>
</evidence>
<dbReference type="AlphaFoldDB" id="X1PME1"/>
<dbReference type="EMBL" id="BARV01034170">
    <property type="protein sequence ID" value="GAI57442.1"/>
    <property type="molecule type" value="Genomic_DNA"/>
</dbReference>
<proteinExistence type="predicted"/>
<protein>
    <submittedName>
        <fullName evidence="1">Uncharacterized protein</fullName>
    </submittedName>
</protein>
<reference evidence="1" key="1">
    <citation type="journal article" date="2014" name="Front. Microbiol.">
        <title>High frequency of phylogenetically diverse reductive dehalogenase-homologous genes in deep subseafloor sedimentary metagenomes.</title>
        <authorList>
            <person name="Kawai M."/>
            <person name="Futagami T."/>
            <person name="Toyoda A."/>
            <person name="Takaki Y."/>
            <person name="Nishi S."/>
            <person name="Hori S."/>
            <person name="Arai W."/>
            <person name="Tsubouchi T."/>
            <person name="Morono Y."/>
            <person name="Uchiyama I."/>
            <person name="Ito T."/>
            <person name="Fujiyama A."/>
            <person name="Inagaki F."/>
            <person name="Takami H."/>
        </authorList>
    </citation>
    <scope>NUCLEOTIDE SEQUENCE</scope>
    <source>
        <strain evidence="1">Expedition CK06-06</strain>
    </source>
</reference>
<comment type="caution">
    <text evidence="1">The sequence shown here is derived from an EMBL/GenBank/DDBJ whole genome shotgun (WGS) entry which is preliminary data.</text>
</comment>
<gene>
    <name evidence="1" type="ORF">S06H3_53574</name>
</gene>
<name>X1PME1_9ZZZZ</name>
<organism evidence="1">
    <name type="scientific">marine sediment metagenome</name>
    <dbReference type="NCBI Taxonomy" id="412755"/>
    <lineage>
        <taxon>unclassified sequences</taxon>
        <taxon>metagenomes</taxon>
        <taxon>ecological metagenomes</taxon>
    </lineage>
</organism>
<feature type="non-terminal residue" evidence="1">
    <location>
        <position position="1"/>
    </location>
</feature>